<dbReference type="Pfam" id="PF19335">
    <property type="entry name" value="HMBD"/>
    <property type="match status" value="2"/>
</dbReference>
<feature type="transmembrane region" description="Helical" evidence="10">
    <location>
        <begin position="771"/>
        <end position="793"/>
    </location>
</feature>
<evidence type="ECO:0000256" key="10">
    <source>
        <dbReference type="RuleBase" id="RU362081"/>
    </source>
</evidence>
<evidence type="ECO:0000256" key="6">
    <source>
        <dbReference type="ARBA" id="ARBA00022840"/>
    </source>
</evidence>
<evidence type="ECO:0000256" key="4">
    <source>
        <dbReference type="ARBA" id="ARBA00022723"/>
    </source>
</evidence>
<feature type="transmembrane region" description="Helical" evidence="10">
    <location>
        <begin position="170"/>
        <end position="188"/>
    </location>
</feature>
<dbReference type="PANTHER" id="PTHR43520">
    <property type="entry name" value="ATP7, ISOFORM B"/>
    <property type="match status" value="1"/>
</dbReference>
<feature type="transmembrane region" description="Helical" evidence="10">
    <location>
        <begin position="233"/>
        <end position="260"/>
    </location>
</feature>
<sequence length="825" mass="86680">MNHSHSHHHHAHTQPPPTSGGAHAIDPVCGMKVDPLAPKGGSLEHEGKTYFFCNPKCRERFGADPARYLTPAPAEPTPPAAPGTMYLCPMDPEVRQDHPGACPKCGMALEPESPPVLETRVEFVCPMHPEVVRDAPGSCPICGMALEPRTVLPEEAPDPELQSMRLRFRVGLGLTVPLLALAMSDMIPGQPVQHAVPATVLAWAQLLLATPVVLWGGWPFFQRGWASIRNRHLNMFTLIALGTGAAYLFSVFATLFPGALPHGLRTGHGGTAPLYFEAAAVIVTLVALGQVLELRARHATSGALRALLSLAPAIARRLRDDGHEEDVPLSLVHVGDRLRVRPGEKVPVDGVVLEGTSAVDESMVTGESLPVEKSPDEKVTGGTVNGTGSLVMRAERVGKDTLLSRIVQRVGEAQRTRAPIQRLADRVAAVFVPVVIAVAVVTAVVWGVWGPEPRLAHALVNAVAVLIIACPCALGLATPMSVMVGTGRGAQAGVLIKDAAALERLEAVDTLVVDKTGTLTEGKPRLVSVVPAPGFDEARLLKLAASLERGSEHPLAAAIVEGTKERGMALSPVEDFRSHTGQGVTGRVDGAEVALGNTALMVARGVDAGDLGARAEALRGEGQTVVLVAVDGRLAGLLGVADPVKDSTPEALALLREEGLRVVMLTGDSRTTAEAVARKLGITEVIAGVLPEAKGDAVRRLQREGRVVAMAGDGVNDAPALAQADVGIAMGTGTDIAMESAGVTLVKGDLRAIARARRLSQGTLRNIRQNLFFAFIYNLLGVPLAAGVLYPFFGLLLSPIFASAAMSLSSVSVIGNALRLRKLKL</sequence>
<dbReference type="EMBL" id="CP071090">
    <property type="protein sequence ID" value="QSQ20281.1"/>
    <property type="molecule type" value="Genomic_DNA"/>
</dbReference>
<accession>A0ABX7NSA5</accession>
<evidence type="ECO:0000256" key="8">
    <source>
        <dbReference type="ARBA" id="ARBA00022989"/>
    </source>
</evidence>
<dbReference type="Gene3D" id="3.40.1110.10">
    <property type="entry name" value="Calcium-transporting ATPase, cytoplasmic domain N"/>
    <property type="match status" value="1"/>
</dbReference>
<dbReference type="InterPro" id="IPR027256">
    <property type="entry name" value="P-typ_ATPase_IB"/>
</dbReference>
<dbReference type="NCBIfam" id="TIGR01511">
    <property type="entry name" value="ATPase-IB1_Cu"/>
    <property type="match status" value="1"/>
</dbReference>
<dbReference type="SFLD" id="SFLDF00027">
    <property type="entry name" value="p-type_atpase"/>
    <property type="match status" value="1"/>
</dbReference>
<feature type="domain" description="TRASH" evidence="12">
    <location>
        <begin position="26"/>
        <end position="65"/>
    </location>
</feature>
<gene>
    <name evidence="13" type="ORF">JY651_34180</name>
</gene>
<evidence type="ECO:0000256" key="11">
    <source>
        <dbReference type="SAM" id="MobiDB-lite"/>
    </source>
</evidence>
<keyword evidence="14" id="KW-1185">Reference proteome</keyword>
<keyword evidence="10" id="KW-1003">Cell membrane</keyword>
<evidence type="ECO:0000256" key="5">
    <source>
        <dbReference type="ARBA" id="ARBA00022741"/>
    </source>
</evidence>
<dbReference type="InterPro" id="IPR023299">
    <property type="entry name" value="ATPase_P-typ_cyto_dom_N"/>
</dbReference>
<feature type="transmembrane region" description="Helical" evidence="10">
    <location>
        <begin position="455"/>
        <end position="478"/>
    </location>
</feature>
<keyword evidence="6 10" id="KW-0067">ATP-binding</keyword>
<evidence type="ECO:0000256" key="7">
    <source>
        <dbReference type="ARBA" id="ARBA00022967"/>
    </source>
</evidence>
<evidence type="ECO:0000256" key="9">
    <source>
        <dbReference type="ARBA" id="ARBA00023136"/>
    </source>
</evidence>
<dbReference type="NCBIfam" id="TIGR01494">
    <property type="entry name" value="ATPase_P-type"/>
    <property type="match status" value="1"/>
</dbReference>
<keyword evidence="7" id="KW-1278">Translocase</keyword>
<dbReference type="InterPro" id="IPR023298">
    <property type="entry name" value="ATPase_P-typ_TM_dom_sf"/>
</dbReference>
<dbReference type="InterPro" id="IPR044492">
    <property type="entry name" value="P_typ_ATPase_HD_dom"/>
</dbReference>
<dbReference type="InterPro" id="IPR001757">
    <property type="entry name" value="P_typ_ATPase"/>
</dbReference>
<dbReference type="SUPFAM" id="SSF81653">
    <property type="entry name" value="Calcium ATPase, transduction domain A"/>
    <property type="match status" value="1"/>
</dbReference>
<feature type="transmembrane region" description="Helical" evidence="10">
    <location>
        <begin position="200"/>
        <end position="221"/>
    </location>
</feature>
<dbReference type="SUPFAM" id="SSF56784">
    <property type="entry name" value="HAD-like"/>
    <property type="match status" value="1"/>
</dbReference>
<dbReference type="InterPro" id="IPR007029">
    <property type="entry name" value="YHS_dom"/>
</dbReference>
<dbReference type="PANTHER" id="PTHR43520:SF8">
    <property type="entry name" value="P-TYPE CU(+) TRANSPORTER"/>
    <property type="match status" value="1"/>
</dbReference>
<dbReference type="InterPro" id="IPR036412">
    <property type="entry name" value="HAD-like_sf"/>
</dbReference>
<dbReference type="SUPFAM" id="SSF47240">
    <property type="entry name" value="Ferritin-like"/>
    <property type="match status" value="1"/>
</dbReference>
<feature type="transmembrane region" description="Helical" evidence="10">
    <location>
        <begin position="427"/>
        <end position="449"/>
    </location>
</feature>
<organism evidence="13 14">
    <name type="scientific">Pyxidicoccus parkwayensis</name>
    <dbReference type="NCBI Taxonomy" id="2813578"/>
    <lineage>
        <taxon>Bacteria</taxon>
        <taxon>Pseudomonadati</taxon>
        <taxon>Myxococcota</taxon>
        <taxon>Myxococcia</taxon>
        <taxon>Myxococcales</taxon>
        <taxon>Cystobacterineae</taxon>
        <taxon>Myxococcaceae</taxon>
        <taxon>Pyxidicoccus</taxon>
    </lineage>
</organism>
<dbReference type="CDD" id="cd02094">
    <property type="entry name" value="P-type_ATPase_Cu-like"/>
    <property type="match status" value="1"/>
</dbReference>
<feature type="transmembrane region" description="Helical" evidence="10">
    <location>
        <begin position="799"/>
        <end position="818"/>
    </location>
</feature>
<dbReference type="RefSeq" id="WP_206721861.1">
    <property type="nucleotide sequence ID" value="NZ_CP071090.1"/>
</dbReference>
<dbReference type="InterPro" id="IPR008250">
    <property type="entry name" value="ATPase_P-typ_transduc_dom_A_sf"/>
</dbReference>
<protein>
    <submittedName>
        <fullName evidence="13">Heavy metal translocating P-type ATPase</fullName>
    </submittedName>
</protein>
<evidence type="ECO:0000313" key="13">
    <source>
        <dbReference type="EMBL" id="QSQ20281.1"/>
    </source>
</evidence>
<comment type="similarity">
    <text evidence="2 10">Belongs to the cation transport ATPase (P-type) (TC 3.A.3) family. Type IB subfamily.</text>
</comment>
<dbReference type="InterPro" id="IPR009078">
    <property type="entry name" value="Ferritin-like_SF"/>
</dbReference>
<keyword evidence="9 10" id="KW-0472">Membrane</keyword>
<dbReference type="PRINTS" id="PR00119">
    <property type="entry name" value="CATATPASE"/>
</dbReference>
<dbReference type="InterPro" id="IPR012348">
    <property type="entry name" value="RNR-like"/>
</dbReference>
<dbReference type="InterPro" id="IPR018303">
    <property type="entry name" value="ATPase_P-typ_P_site"/>
</dbReference>
<dbReference type="Proteomes" id="UP000662747">
    <property type="component" value="Chromosome"/>
</dbReference>
<evidence type="ECO:0000256" key="1">
    <source>
        <dbReference type="ARBA" id="ARBA00004127"/>
    </source>
</evidence>
<dbReference type="Pfam" id="PF00122">
    <property type="entry name" value="E1-E2_ATPase"/>
    <property type="match status" value="1"/>
</dbReference>
<proteinExistence type="inferred from homology"/>
<dbReference type="InterPro" id="IPR045800">
    <property type="entry name" value="HMBD"/>
</dbReference>
<dbReference type="Gene3D" id="3.40.50.1000">
    <property type="entry name" value="HAD superfamily/HAD-like"/>
    <property type="match status" value="1"/>
</dbReference>
<keyword evidence="3 10" id="KW-0812">Transmembrane</keyword>
<dbReference type="PROSITE" id="PS00154">
    <property type="entry name" value="ATPASE_E1_E2"/>
    <property type="match status" value="1"/>
</dbReference>
<keyword evidence="5 10" id="KW-0547">Nucleotide-binding</keyword>
<dbReference type="PRINTS" id="PR00943">
    <property type="entry name" value="CUATPASE"/>
</dbReference>
<dbReference type="SFLD" id="SFLDG00002">
    <property type="entry name" value="C1.7:_P-type_atpase_like"/>
    <property type="match status" value="1"/>
</dbReference>
<dbReference type="NCBIfam" id="TIGR01525">
    <property type="entry name" value="ATPase-IB_hvy"/>
    <property type="match status" value="1"/>
</dbReference>
<dbReference type="SFLD" id="SFLDS00003">
    <property type="entry name" value="Haloacid_Dehalogenase"/>
    <property type="match status" value="1"/>
</dbReference>
<dbReference type="Pfam" id="PF00702">
    <property type="entry name" value="Hydrolase"/>
    <property type="match status" value="1"/>
</dbReference>
<keyword evidence="8 10" id="KW-1133">Transmembrane helix</keyword>
<feature type="region of interest" description="Disordered" evidence="11">
    <location>
        <begin position="1"/>
        <end position="26"/>
    </location>
</feature>
<keyword evidence="4 10" id="KW-0479">Metal-binding</keyword>
<feature type="compositionally biased region" description="Basic residues" evidence="11">
    <location>
        <begin position="1"/>
        <end position="12"/>
    </location>
</feature>
<dbReference type="InterPro" id="IPR059000">
    <property type="entry name" value="ATPase_P-type_domA"/>
</dbReference>
<dbReference type="Pfam" id="PF04945">
    <property type="entry name" value="YHS"/>
    <property type="match status" value="1"/>
</dbReference>
<evidence type="ECO:0000256" key="2">
    <source>
        <dbReference type="ARBA" id="ARBA00006024"/>
    </source>
</evidence>
<dbReference type="SUPFAM" id="SSF81665">
    <property type="entry name" value="Calcium ATPase, transmembrane domain M"/>
    <property type="match status" value="1"/>
</dbReference>
<feature type="transmembrane region" description="Helical" evidence="10">
    <location>
        <begin position="272"/>
        <end position="292"/>
    </location>
</feature>
<dbReference type="Gene3D" id="1.10.620.20">
    <property type="entry name" value="Ribonucleotide Reductase, subunit A"/>
    <property type="match status" value="1"/>
</dbReference>
<dbReference type="Gene3D" id="2.70.150.10">
    <property type="entry name" value="Calcium-transporting ATPase, cytoplasmic transduction domain A"/>
    <property type="match status" value="1"/>
</dbReference>
<reference evidence="13 14" key="1">
    <citation type="submission" date="2021-02" db="EMBL/GenBank/DDBJ databases">
        <title>De Novo genome assembly of isolated myxobacteria.</title>
        <authorList>
            <person name="Stevens D.C."/>
        </authorList>
    </citation>
    <scope>NUCLEOTIDE SEQUENCE [LARGE SCALE GENOMIC DNA]</scope>
    <source>
        <strain evidence="14">SCPEA02</strain>
    </source>
</reference>
<evidence type="ECO:0000259" key="12">
    <source>
        <dbReference type="SMART" id="SM00746"/>
    </source>
</evidence>
<comment type="subcellular location">
    <subcellularLocation>
        <location evidence="10">Cell membrane</location>
    </subcellularLocation>
    <subcellularLocation>
        <location evidence="1">Endomembrane system</location>
        <topology evidence="1">Multi-pass membrane protein</topology>
    </subcellularLocation>
</comment>
<name>A0ABX7NSA5_9BACT</name>
<dbReference type="InterPro" id="IPR023214">
    <property type="entry name" value="HAD_sf"/>
</dbReference>
<dbReference type="SMART" id="SM00746">
    <property type="entry name" value="TRASH"/>
    <property type="match status" value="1"/>
</dbReference>
<evidence type="ECO:0000313" key="14">
    <source>
        <dbReference type="Proteomes" id="UP000662747"/>
    </source>
</evidence>
<dbReference type="InterPro" id="IPR011017">
    <property type="entry name" value="TRASH_dom"/>
</dbReference>
<evidence type="ECO:0000256" key="3">
    <source>
        <dbReference type="ARBA" id="ARBA00022692"/>
    </source>
</evidence>